<feature type="chain" id="PRO_5026342225" evidence="4">
    <location>
        <begin position="19"/>
        <end position="183"/>
    </location>
</feature>
<proteinExistence type="predicted"/>
<name>A0A6I6IUA4_9RHOB</name>
<dbReference type="InterPro" id="IPR013105">
    <property type="entry name" value="TPR_2"/>
</dbReference>
<organism evidence="5 6">
    <name type="scientific">Roseovarius faecimaris</name>
    <dbReference type="NCBI Taxonomy" id="2494550"/>
    <lineage>
        <taxon>Bacteria</taxon>
        <taxon>Pseudomonadati</taxon>
        <taxon>Pseudomonadota</taxon>
        <taxon>Alphaproteobacteria</taxon>
        <taxon>Rhodobacterales</taxon>
        <taxon>Roseobacteraceae</taxon>
        <taxon>Roseovarius</taxon>
    </lineage>
</organism>
<gene>
    <name evidence="5" type="ORF">EI983_11905</name>
</gene>
<dbReference type="OrthoDB" id="9815010at2"/>
<dbReference type="InterPro" id="IPR019734">
    <property type="entry name" value="TPR_rpt"/>
</dbReference>
<sequence>MRYLTTCLCLLLSAPAAADTCPAAPDHSSALQELTRAAQSAPDEATGRQISNQMWELWLDAPDARAKELLTEGMARRESYDFEGALVAFEALVAYCPDYAEGYNQRAFVHYLRRDFAAALPDLEEALRITPGHVAALTGQALTLVELDRKAEAALVLRRALGLNPWLGERHLLPVLEAEEEEL</sequence>
<feature type="signal peptide" evidence="4">
    <location>
        <begin position="1"/>
        <end position="18"/>
    </location>
</feature>
<evidence type="ECO:0000256" key="3">
    <source>
        <dbReference type="PROSITE-ProRule" id="PRU00339"/>
    </source>
</evidence>
<dbReference type="KEGG" id="rom:EI983_11905"/>
<dbReference type="SUPFAM" id="SSF48452">
    <property type="entry name" value="TPR-like"/>
    <property type="match status" value="1"/>
</dbReference>
<keyword evidence="1" id="KW-0677">Repeat</keyword>
<evidence type="ECO:0000313" key="6">
    <source>
        <dbReference type="Proteomes" id="UP000428330"/>
    </source>
</evidence>
<evidence type="ECO:0000256" key="1">
    <source>
        <dbReference type="ARBA" id="ARBA00022737"/>
    </source>
</evidence>
<protein>
    <submittedName>
        <fullName evidence="5">Uncharacterized protein</fullName>
    </submittedName>
</protein>
<accession>A0A6I6IUA4</accession>
<evidence type="ECO:0000256" key="4">
    <source>
        <dbReference type="SAM" id="SignalP"/>
    </source>
</evidence>
<evidence type="ECO:0000256" key="2">
    <source>
        <dbReference type="ARBA" id="ARBA00022803"/>
    </source>
</evidence>
<dbReference type="Gene3D" id="1.25.40.10">
    <property type="entry name" value="Tetratricopeptide repeat domain"/>
    <property type="match status" value="1"/>
</dbReference>
<dbReference type="AlphaFoldDB" id="A0A6I6IUA4"/>
<dbReference type="Proteomes" id="UP000428330">
    <property type="component" value="Chromosome"/>
</dbReference>
<dbReference type="EMBL" id="CP034348">
    <property type="protein sequence ID" value="QGX98936.1"/>
    <property type="molecule type" value="Genomic_DNA"/>
</dbReference>
<dbReference type="RefSeq" id="WP_157707617.1">
    <property type="nucleotide sequence ID" value="NZ_CP034348.1"/>
</dbReference>
<dbReference type="PROSITE" id="PS50005">
    <property type="entry name" value="TPR"/>
    <property type="match status" value="1"/>
</dbReference>
<dbReference type="SMART" id="SM00028">
    <property type="entry name" value="TPR"/>
    <property type="match status" value="3"/>
</dbReference>
<dbReference type="InterPro" id="IPR011990">
    <property type="entry name" value="TPR-like_helical_dom_sf"/>
</dbReference>
<feature type="repeat" description="TPR" evidence="3">
    <location>
        <begin position="100"/>
        <end position="133"/>
    </location>
</feature>
<keyword evidence="4" id="KW-0732">Signal</keyword>
<reference evidence="6" key="1">
    <citation type="submission" date="2018-12" db="EMBL/GenBank/DDBJ databases">
        <title>Complete genome sequence of Roseovarius sp. MME-070.</title>
        <authorList>
            <person name="Nam Y.-D."/>
            <person name="Kang J."/>
            <person name="Chung W.-H."/>
            <person name="Park Y.S."/>
        </authorList>
    </citation>
    <scope>NUCLEOTIDE SEQUENCE [LARGE SCALE GENOMIC DNA]</scope>
    <source>
        <strain evidence="6">MME-070</strain>
    </source>
</reference>
<evidence type="ECO:0000313" key="5">
    <source>
        <dbReference type="EMBL" id="QGX98936.1"/>
    </source>
</evidence>
<keyword evidence="6" id="KW-1185">Reference proteome</keyword>
<keyword evidence="2 3" id="KW-0802">TPR repeat</keyword>
<dbReference type="Pfam" id="PF07719">
    <property type="entry name" value="TPR_2"/>
    <property type="match status" value="1"/>
</dbReference>